<name>A0AAN7JLK5_9MYRT</name>
<accession>A0AAN7JLK5</accession>
<dbReference type="SMART" id="SM00369">
    <property type="entry name" value="LRR_TYP"/>
    <property type="match status" value="5"/>
</dbReference>
<evidence type="ECO:0000313" key="10">
    <source>
        <dbReference type="Proteomes" id="UP001345219"/>
    </source>
</evidence>
<evidence type="ECO:0000256" key="5">
    <source>
        <dbReference type="ARBA" id="ARBA00022737"/>
    </source>
</evidence>
<evidence type="ECO:0000256" key="3">
    <source>
        <dbReference type="ARBA" id="ARBA00022692"/>
    </source>
</evidence>
<keyword evidence="2" id="KW-0433">Leucine-rich repeat</keyword>
<keyword evidence="3" id="KW-0812">Transmembrane</keyword>
<dbReference type="InterPro" id="IPR053213">
    <property type="entry name" value="RLP29"/>
</dbReference>
<dbReference type="PANTHER" id="PTHR48009">
    <property type="entry name" value="LEUCINE-RICH REPEAT (LRR) FAMILY PROTEIN"/>
    <property type="match status" value="1"/>
</dbReference>
<dbReference type="Proteomes" id="UP001345219">
    <property type="component" value="Chromosome 12"/>
</dbReference>
<evidence type="ECO:0000256" key="4">
    <source>
        <dbReference type="ARBA" id="ARBA00022729"/>
    </source>
</evidence>
<dbReference type="Gene3D" id="3.80.10.10">
    <property type="entry name" value="Ribonuclease Inhibitor"/>
    <property type="match status" value="2"/>
</dbReference>
<keyword evidence="5" id="KW-0677">Repeat</keyword>
<dbReference type="AlphaFoldDB" id="A0AAN7JLK5"/>
<keyword evidence="6" id="KW-1133">Transmembrane helix</keyword>
<dbReference type="InterPro" id="IPR001611">
    <property type="entry name" value="Leu-rich_rpt"/>
</dbReference>
<dbReference type="PROSITE" id="PS51450">
    <property type="entry name" value="LRR"/>
    <property type="match status" value="1"/>
</dbReference>
<dbReference type="EMBL" id="JAXIOK010000019">
    <property type="protein sequence ID" value="KAK4747818.1"/>
    <property type="molecule type" value="Genomic_DNA"/>
</dbReference>
<dbReference type="InterPro" id="IPR032675">
    <property type="entry name" value="LRR_dom_sf"/>
</dbReference>
<dbReference type="GO" id="GO:0016020">
    <property type="term" value="C:membrane"/>
    <property type="evidence" value="ECO:0007669"/>
    <property type="project" value="UniProtKB-SubCell"/>
</dbReference>
<keyword evidence="4" id="KW-0732">Signal</keyword>
<evidence type="ECO:0000256" key="2">
    <source>
        <dbReference type="ARBA" id="ARBA00022614"/>
    </source>
</evidence>
<dbReference type="PANTHER" id="PTHR48009:SF9">
    <property type="entry name" value="LRR RECEPTOR-LIKE SERINE_THREONINE-PROTEIN KINASE GSO1"/>
    <property type="match status" value="1"/>
</dbReference>
<dbReference type="Pfam" id="PF08263">
    <property type="entry name" value="LRRNT_2"/>
    <property type="match status" value="1"/>
</dbReference>
<dbReference type="Pfam" id="PF00560">
    <property type="entry name" value="LRR_1"/>
    <property type="match status" value="3"/>
</dbReference>
<comment type="subcellular location">
    <subcellularLocation>
        <location evidence="1">Membrane</location>
    </subcellularLocation>
</comment>
<feature type="domain" description="Leucine-rich repeat-containing N-terminal plant-type" evidence="8">
    <location>
        <begin position="97"/>
        <end position="133"/>
    </location>
</feature>
<comment type="caution">
    <text evidence="9">The sequence shown here is derived from an EMBL/GenBank/DDBJ whole genome shotgun (WGS) entry which is preliminary data.</text>
</comment>
<organism evidence="9 10">
    <name type="scientific">Trapa incisa</name>
    <dbReference type="NCBI Taxonomy" id="236973"/>
    <lineage>
        <taxon>Eukaryota</taxon>
        <taxon>Viridiplantae</taxon>
        <taxon>Streptophyta</taxon>
        <taxon>Embryophyta</taxon>
        <taxon>Tracheophyta</taxon>
        <taxon>Spermatophyta</taxon>
        <taxon>Magnoliopsida</taxon>
        <taxon>eudicotyledons</taxon>
        <taxon>Gunneridae</taxon>
        <taxon>Pentapetalae</taxon>
        <taxon>rosids</taxon>
        <taxon>malvids</taxon>
        <taxon>Myrtales</taxon>
        <taxon>Lythraceae</taxon>
        <taxon>Trapa</taxon>
    </lineage>
</organism>
<keyword evidence="10" id="KW-1185">Reference proteome</keyword>
<dbReference type="InterPro" id="IPR013210">
    <property type="entry name" value="LRR_N_plant-typ"/>
</dbReference>
<evidence type="ECO:0000256" key="6">
    <source>
        <dbReference type="ARBA" id="ARBA00022989"/>
    </source>
</evidence>
<evidence type="ECO:0000313" key="9">
    <source>
        <dbReference type="EMBL" id="KAK4747818.1"/>
    </source>
</evidence>
<sequence length="451" mass="48783">MQTQEKEGLENLAACIRPWPFSFAWDGRESNHFYCIKLPILMRSIGPLHFTEFHLHSHSHSIPSQTMAACSSSILLFLLFGLLTIRSHKAVRALTSPSDIAALMAFKSAVKPSSIPSWSCLASWNFSSADPCSSPRRTFFTCGFSCSSSDPSRIIQLTLDPAGYSGTLSPLISDLSMLTNLDLADNSFYGPIPPSISSLSELRTLTLRSNSFSDSIPPSVTSLRSLESIDLSHNSLSGPLPKSMDSLTNLKRLDLSFNQLSGSIPKLPPNLLELALKGNSLSGSLEKSSFDGLTQLEVVELSQNSLSGAIEPWLFLLPSVQQVDLANNTLTRLDIEKPSAGSENNLVAVDLGFNSIEGNIPVNLASYPGLSSLSLRYNQLRGVIPAEFSQVQPLRRLYLDGNFLSGKPPAAFFTSETALSGSIGYNCLEECPASSQLCVPSQKPVAICRTS</sequence>
<proteinExistence type="predicted"/>
<dbReference type="PRINTS" id="PR00019">
    <property type="entry name" value="LEURICHRPT"/>
</dbReference>
<reference evidence="9 10" key="1">
    <citation type="journal article" date="2023" name="Hortic Res">
        <title>Pangenome of water caltrop reveals structural variations and asymmetric subgenome divergence after allopolyploidization.</title>
        <authorList>
            <person name="Zhang X."/>
            <person name="Chen Y."/>
            <person name="Wang L."/>
            <person name="Yuan Y."/>
            <person name="Fang M."/>
            <person name="Shi L."/>
            <person name="Lu R."/>
            <person name="Comes H.P."/>
            <person name="Ma Y."/>
            <person name="Chen Y."/>
            <person name="Huang G."/>
            <person name="Zhou Y."/>
            <person name="Zheng Z."/>
            <person name="Qiu Y."/>
        </authorList>
    </citation>
    <scope>NUCLEOTIDE SEQUENCE [LARGE SCALE GENOMIC DNA]</scope>
    <source>
        <tissue evidence="9">Roots</tissue>
    </source>
</reference>
<evidence type="ECO:0000256" key="7">
    <source>
        <dbReference type="ARBA" id="ARBA00023136"/>
    </source>
</evidence>
<keyword evidence="7" id="KW-0472">Membrane</keyword>
<protein>
    <recommendedName>
        <fullName evidence="8">Leucine-rich repeat-containing N-terminal plant-type domain-containing protein</fullName>
    </recommendedName>
</protein>
<dbReference type="SUPFAM" id="SSF52058">
    <property type="entry name" value="L domain-like"/>
    <property type="match status" value="1"/>
</dbReference>
<evidence type="ECO:0000256" key="1">
    <source>
        <dbReference type="ARBA" id="ARBA00004370"/>
    </source>
</evidence>
<dbReference type="InterPro" id="IPR003591">
    <property type="entry name" value="Leu-rich_rpt_typical-subtyp"/>
</dbReference>
<evidence type="ECO:0000259" key="8">
    <source>
        <dbReference type="Pfam" id="PF08263"/>
    </source>
</evidence>
<dbReference type="FunFam" id="3.80.10.10:FF:000400">
    <property type="entry name" value="Nuclear pore complex protein NUP107"/>
    <property type="match status" value="1"/>
</dbReference>
<gene>
    <name evidence="9" type="ORF">SAY87_014404</name>
</gene>
<dbReference type="Pfam" id="PF13855">
    <property type="entry name" value="LRR_8"/>
    <property type="match status" value="2"/>
</dbReference>